<dbReference type="OrthoDB" id="5193525at2"/>
<dbReference type="Proteomes" id="UP000319865">
    <property type="component" value="Unassembled WGS sequence"/>
</dbReference>
<dbReference type="EMBL" id="VFQE01000001">
    <property type="protein sequence ID" value="TQN42210.1"/>
    <property type="molecule type" value="Genomic_DNA"/>
</dbReference>
<gene>
    <name evidence="1" type="ORF">FHU33_1605</name>
</gene>
<evidence type="ECO:0000313" key="1">
    <source>
        <dbReference type="EMBL" id="TQN42210.1"/>
    </source>
</evidence>
<evidence type="ECO:0000313" key="2">
    <source>
        <dbReference type="Proteomes" id="UP000319865"/>
    </source>
</evidence>
<keyword evidence="2" id="KW-1185">Reference proteome</keyword>
<evidence type="ECO:0008006" key="3">
    <source>
        <dbReference type="Google" id="ProtNLM"/>
    </source>
</evidence>
<dbReference type="AlphaFoldDB" id="A0A543PDT0"/>
<comment type="caution">
    <text evidence="1">The sequence shown here is derived from an EMBL/GenBank/DDBJ whole genome shotgun (WGS) entry which is preliminary data.</text>
</comment>
<accession>A0A543PDT0</accession>
<protein>
    <recommendedName>
        <fullName evidence="3">Acetone carboxylase</fullName>
    </recommendedName>
</protein>
<dbReference type="RefSeq" id="WP_142024857.1">
    <property type="nucleotide sequence ID" value="NZ_VFQE01000001.1"/>
</dbReference>
<proteinExistence type="predicted"/>
<organism evidence="1 2">
    <name type="scientific">Blastococcus colisei</name>
    <dbReference type="NCBI Taxonomy" id="1564162"/>
    <lineage>
        <taxon>Bacteria</taxon>
        <taxon>Bacillati</taxon>
        <taxon>Actinomycetota</taxon>
        <taxon>Actinomycetes</taxon>
        <taxon>Geodermatophilales</taxon>
        <taxon>Geodermatophilaceae</taxon>
        <taxon>Blastococcus</taxon>
    </lineage>
</organism>
<sequence>MDGQDEGDALCSAKGCRAAARWRLVWNNPRVHTPDREKAWAACDVHREPLSHHLAIRSFLRRVEPLTDDETPNG</sequence>
<name>A0A543PDT0_9ACTN</name>
<reference evidence="1 2" key="1">
    <citation type="submission" date="2019-06" db="EMBL/GenBank/DDBJ databases">
        <title>Sequencing the genomes of 1000 actinobacteria strains.</title>
        <authorList>
            <person name="Klenk H.-P."/>
        </authorList>
    </citation>
    <scope>NUCLEOTIDE SEQUENCE [LARGE SCALE GENOMIC DNA]</scope>
    <source>
        <strain evidence="1 2">DSM 46837</strain>
    </source>
</reference>